<dbReference type="GO" id="GO:0005351">
    <property type="term" value="F:carbohydrate:proton symporter activity"/>
    <property type="evidence" value="ECO:0007669"/>
    <property type="project" value="InterPro"/>
</dbReference>
<keyword evidence="5" id="KW-0598">Phosphotransferase system</keyword>
<gene>
    <name evidence="11" type="ORF">D1B17_11345</name>
</gene>
<dbReference type="InterPro" id="IPR050864">
    <property type="entry name" value="Bacterial_PTS_Sugar_Transport"/>
</dbReference>
<feature type="transmembrane region" description="Helical" evidence="9">
    <location>
        <begin position="87"/>
        <end position="117"/>
    </location>
</feature>
<comment type="subcellular location">
    <subcellularLocation>
        <location evidence="1">Cell inner membrane</location>
        <topology evidence="1">Multi-pass membrane protein</topology>
    </subcellularLocation>
</comment>
<dbReference type="PANTHER" id="PTHR30505:SF0">
    <property type="entry name" value="FRUCTOSE-LIKE PTS SYSTEM EIIBC COMPONENT-RELATED"/>
    <property type="match status" value="1"/>
</dbReference>
<evidence type="ECO:0000256" key="1">
    <source>
        <dbReference type="ARBA" id="ARBA00004429"/>
    </source>
</evidence>
<feature type="transmembrane region" description="Helical" evidence="9">
    <location>
        <begin position="174"/>
        <end position="190"/>
    </location>
</feature>
<sequence length="362" mass="37916">MAQGSVKKFGKELSQHFMTGVSYMIPIVTAGGLLTSFAVIFGGTGVWNQTSNIWGNMRMIGTTALGLIVPIIAAYISYSIADKPGLAPAFICGMVANTLHTGFLGGMLVGVLTGYLVQWMKKIPISPRIMALKTIIIIPVFSSLIIGFLMIYVVGTPIAVMTQGLTDWLTGMKGSNAAILGVIIGAMMAVDMGGPINKIANTFGLACFASGVYGPSTAMLMAISIPPLGMFLATIIGKKYYTKEEIENGRSALIMGIIGITEGTIPFAVADPLTVIPSIVVGSSVTCGLNAFFGVTQKTALSTVMAIPFTSNPLIYIACILVGVVITAFMVNFLKSLKAKKKATKDVAAAVDQEMVGEGVTE</sequence>
<name>A0A386PSZ3_9LACO</name>
<dbReference type="Pfam" id="PF02378">
    <property type="entry name" value="PTS_EIIC"/>
    <property type="match status" value="1"/>
</dbReference>
<evidence type="ECO:0000256" key="7">
    <source>
        <dbReference type="ARBA" id="ARBA00022989"/>
    </source>
</evidence>
<dbReference type="PANTHER" id="PTHR30505">
    <property type="entry name" value="FRUCTOSE-LIKE PERMEASE"/>
    <property type="match status" value="1"/>
</dbReference>
<dbReference type="InterPro" id="IPR013014">
    <property type="entry name" value="PTS_EIIC_2"/>
</dbReference>
<evidence type="ECO:0000256" key="9">
    <source>
        <dbReference type="SAM" id="Phobius"/>
    </source>
</evidence>
<keyword evidence="4" id="KW-0762">Sugar transport</keyword>
<dbReference type="PROSITE" id="PS51104">
    <property type="entry name" value="PTS_EIIC_TYPE_2"/>
    <property type="match status" value="1"/>
</dbReference>
<organism evidence="11 12">
    <name type="scientific">Companilactobacillus zhachilii</name>
    <dbReference type="NCBI Taxonomy" id="2304606"/>
    <lineage>
        <taxon>Bacteria</taxon>
        <taxon>Bacillati</taxon>
        <taxon>Bacillota</taxon>
        <taxon>Bacilli</taxon>
        <taxon>Lactobacillales</taxon>
        <taxon>Lactobacillaceae</taxon>
        <taxon>Companilactobacillus</taxon>
    </lineage>
</organism>
<evidence type="ECO:0000256" key="3">
    <source>
        <dbReference type="ARBA" id="ARBA00022475"/>
    </source>
</evidence>
<keyword evidence="6 9" id="KW-0812">Transmembrane</keyword>
<feature type="transmembrane region" description="Helical" evidence="9">
    <location>
        <begin position="129"/>
        <end position="154"/>
    </location>
</feature>
<evidence type="ECO:0000259" key="10">
    <source>
        <dbReference type="PROSITE" id="PS51104"/>
    </source>
</evidence>
<evidence type="ECO:0000256" key="2">
    <source>
        <dbReference type="ARBA" id="ARBA00022448"/>
    </source>
</evidence>
<keyword evidence="12" id="KW-1185">Reference proteome</keyword>
<evidence type="ECO:0000256" key="4">
    <source>
        <dbReference type="ARBA" id="ARBA00022597"/>
    </source>
</evidence>
<dbReference type="GO" id="GO:0005886">
    <property type="term" value="C:plasma membrane"/>
    <property type="evidence" value="ECO:0007669"/>
    <property type="project" value="UniProtKB-SubCell"/>
</dbReference>
<evidence type="ECO:0000313" key="11">
    <source>
        <dbReference type="EMBL" id="AYE39191.1"/>
    </source>
</evidence>
<dbReference type="KEGG" id="lzh:D1B17_11345"/>
<reference evidence="12" key="1">
    <citation type="submission" date="2018-08" db="EMBL/GenBank/DDBJ databases">
        <title>Genome of Lactobacillus sp. HBUAS52074.</title>
        <authorList>
            <person name="Guo Z."/>
            <person name="Zhang Z.D."/>
        </authorList>
    </citation>
    <scope>NUCLEOTIDE SEQUENCE [LARGE SCALE GENOMIC DNA]</scope>
    <source>
        <strain evidence="12">HBUAS52074</strain>
    </source>
</reference>
<dbReference type="AlphaFoldDB" id="A0A386PSZ3"/>
<keyword evidence="8 9" id="KW-0472">Membrane</keyword>
<proteinExistence type="predicted"/>
<feature type="transmembrane region" description="Helical" evidence="9">
    <location>
        <begin position="23"/>
        <end position="47"/>
    </location>
</feature>
<evidence type="ECO:0000256" key="6">
    <source>
        <dbReference type="ARBA" id="ARBA00022692"/>
    </source>
</evidence>
<feature type="transmembrane region" description="Helical" evidence="9">
    <location>
        <begin position="59"/>
        <end position="81"/>
    </location>
</feature>
<dbReference type="NCBIfam" id="TIGR01427">
    <property type="entry name" value="PTS_IIC_fructo"/>
    <property type="match status" value="1"/>
</dbReference>
<evidence type="ECO:0000313" key="12">
    <source>
        <dbReference type="Proteomes" id="UP000267208"/>
    </source>
</evidence>
<dbReference type="OrthoDB" id="9782569at2"/>
<feature type="domain" description="PTS EIIC type-2" evidence="10">
    <location>
        <begin position="13"/>
        <end position="344"/>
    </location>
</feature>
<dbReference type="GO" id="GO:0008982">
    <property type="term" value="F:protein-N(PI)-phosphohistidine-sugar phosphotransferase activity"/>
    <property type="evidence" value="ECO:0007669"/>
    <property type="project" value="InterPro"/>
</dbReference>
<dbReference type="InterPro" id="IPR006327">
    <property type="entry name" value="PTS_IIC_fruc"/>
</dbReference>
<keyword evidence="2" id="KW-0813">Transport</keyword>
<dbReference type="Proteomes" id="UP000267208">
    <property type="component" value="Chromosome"/>
</dbReference>
<evidence type="ECO:0000256" key="8">
    <source>
        <dbReference type="ARBA" id="ARBA00023136"/>
    </source>
</evidence>
<dbReference type="RefSeq" id="WP_120143562.1">
    <property type="nucleotide sequence ID" value="NZ_CP031933.2"/>
</dbReference>
<feature type="transmembrane region" description="Helical" evidence="9">
    <location>
        <begin position="314"/>
        <end position="334"/>
    </location>
</feature>
<dbReference type="InterPro" id="IPR003352">
    <property type="entry name" value="PTS_EIIC"/>
</dbReference>
<dbReference type="EMBL" id="CP031933">
    <property type="protein sequence ID" value="AYE39191.1"/>
    <property type="molecule type" value="Genomic_DNA"/>
</dbReference>
<protein>
    <submittedName>
        <fullName evidence="11">PTS lactose transporter subunit IIBC</fullName>
    </submittedName>
</protein>
<keyword evidence="7 9" id="KW-1133">Transmembrane helix</keyword>
<evidence type="ECO:0000256" key="5">
    <source>
        <dbReference type="ARBA" id="ARBA00022683"/>
    </source>
</evidence>
<dbReference type="GO" id="GO:0090563">
    <property type="term" value="F:protein-phosphocysteine-sugar phosphotransferase activity"/>
    <property type="evidence" value="ECO:0007669"/>
    <property type="project" value="TreeGrafter"/>
</dbReference>
<feature type="transmembrane region" description="Helical" evidence="9">
    <location>
        <begin position="202"/>
        <end position="225"/>
    </location>
</feature>
<dbReference type="GO" id="GO:0009401">
    <property type="term" value="P:phosphoenolpyruvate-dependent sugar phosphotransferase system"/>
    <property type="evidence" value="ECO:0007669"/>
    <property type="project" value="UniProtKB-KW"/>
</dbReference>
<accession>A0A386PSZ3</accession>
<keyword evidence="3" id="KW-1003">Cell membrane</keyword>